<evidence type="ECO:0000313" key="1">
    <source>
        <dbReference type="EMBL" id="MBW6408934.1"/>
    </source>
</evidence>
<name>A0ABS7AK38_9CLOT</name>
<dbReference type="Pfam" id="PF01547">
    <property type="entry name" value="SBP_bac_1"/>
    <property type="match status" value="1"/>
</dbReference>
<protein>
    <submittedName>
        <fullName evidence="1">ABC transporter substrate-binding protein</fullName>
    </submittedName>
</protein>
<dbReference type="InterPro" id="IPR006059">
    <property type="entry name" value="SBP"/>
</dbReference>
<proteinExistence type="predicted"/>
<dbReference type="RefSeq" id="WP_219777980.1">
    <property type="nucleotide sequence ID" value="NZ_JAHXPT010000001.1"/>
</dbReference>
<comment type="caution">
    <text evidence="1">The sequence shown here is derived from an EMBL/GenBank/DDBJ whole genome shotgun (WGS) entry which is preliminary data.</text>
</comment>
<keyword evidence="2" id="KW-1185">Reference proteome</keyword>
<reference evidence="1 2" key="1">
    <citation type="submission" date="2021-07" db="EMBL/GenBank/DDBJ databases">
        <title>Clostridium weizhouense sp. nov., an anaerobic bacterium isolated from activated sludge of Petroleum wastewater.</title>
        <authorList>
            <person name="Li Q."/>
        </authorList>
    </citation>
    <scope>NUCLEOTIDE SEQUENCE [LARGE SCALE GENOMIC DNA]</scope>
    <source>
        <strain evidence="1 2">YB-6</strain>
    </source>
</reference>
<accession>A0ABS7AK38</accession>
<gene>
    <name evidence="1" type="ORF">KYD98_02405</name>
</gene>
<organism evidence="1 2">
    <name type="scientific">Clostridium weizhouense</name>
    <dbReference type="NCBI Taxonomy" id="2859781"/>
    <lineage>
        <taxon>Bacteria</taxon>
        <taxon>Bacillati</taxon>
        <taxon>Bacillota</taxon>
        <taxon>Clostridia</taxon>
        <taxon>Eubacteriales</taxon>
        <taxon>Clostridiaceae</taxon>
        <taxon>Clostridium</taxon>
    </lineage>
</organism>
<dbReference type="Proteomes" id="UP001519921">
    <property type="component" value="Unassembled WGS sequence"/>
</dbReference>
<dbReference type="EMBL" id="JAHXPT010000001">
    <property type="protein sequence ID" value="MBW6408934.1"/>
    <property type="molecule type" value="Genomic_DNA"/>
</dbReference>
<evidence type="ECO:0000313" key="2">
    <source>
        <dbReference type="Proteomes" id="UP001519921"/>
    </source>
</evidence>
<dbReference type="SUPFAM" id="SSF53850">
    <property type="entry name" value="Periplasmic binding protein-like II"/>
    <property type="match status" value="1"/>
</dbReference>
<sequence length="384" mass="44904">MRNKMKYLSIFFILIILCIVGMDLLDSSKESKIKGNIEIAVNENLYEYLKECADKFMEYNPKTNIQIKQINSDKYVDNLKSQIEENELFNIGQLNRLDMKKLSLEDINIDDDMNKVLETYSKNFSKNRLEQVIKDDKKIAIPLNSRPLVLYIREDILSQYGYHNYDISTWNDFVNIGTDIYKKSNGKLKILNATGQDYEDLVSLLVMQSLSKDKSIYDIQQEVEDKLKELKDNNILNLQDGNPFLARISSINGMRELMALDEKCEWVAINTPSKNIGTNRFFCAEGDNLIILNQNNDNKKLIEKFITFVITNNKYTIKYIKEGRFFSSYLYTYKNIEIEDSIKNFNGKSPLIIMSNIEERAPVIKKYDDYIDIKTKVLEENNLR</sequence>
<dbReference type="Gene3D" id="3.40.190.10">
    <property type="entry name" value="Periplasmic binding protein-like II"/>
    <property type="match status" value="1"/>
</dbReference>